<sequence>MSRVLSSKRPLSRRLAGILPPEIPSLPVLPAYDDIGDCNFVCVSCSALFWFDERVKYLSRPQCPAYSRCCRSGSVVLPYSLAPPQLLTALYDFPPFIKNIRGYNNIFSMTSFGGKVDEDVNKTAGPYVFKVSGQVCHWIGAFDIPDEKGPRFLQLYIVDTEHELQNRLSAVERKDGQSLDPMIVETLMGVFNIHNEYVRTFKTAKDLAVENSLVDYAVCLFNDVPGRLYGPPAHGTLGCIVAGEDAIGSTYDIVIHSRSGVPRRISKLHPSYMALQYPVLFPYGETGWSPRLKLHDERSSKVRNLTINMYYSYQIHARNGVWSLLLNSCRLFQQYLVDAYACIELSRLDFYEHNQSQLRSAYVSGIYDALSRGDTESRSVGKRVFLPPSFVGGPRYMYSHYQDALSICREYGNPQYFITFTCNVGWPEITRYMNSHHQTDVGSRADIISRVFHMKVTAFIAYLKSDKTFGPVSACSHKIKDPSKVDDYITAELPDPVSEPLLYEIVTRDGYAHYKRNSSSLHMLQSGIQIDNRYIVPYNKRLSSRFNAHINVEYCGWNMMIKYLFKYVSKGMERVRFVVQKDTQCADTSVSGQCIVVDEIKNYIDGRFLCPHEATWRILDFPIHERDPPVIILPVHLSNMQSVFFKENTQIKEVVENPTFGIREKCWKRRRRSNSRALGRLIFVHPTGGELFFLRMLLSHQKGCKSYEELRTVSDVMYDDFRSACNALGLIGDDKEWMDAFVQASEWATSSQLRSLFCYLLLLCDVNDPMCLWDIGWRKMSDDLVYRMRSSNPTIELNIDDSHIQQLVLFELDHILRSSTPPRSILDFHLPKLTDSNITLLKNRLFLEESSYNKAALMSTHDHMLPLLNNAQLQVYNDVRSAEETQQQVLIFVYGHGGTGKTFLWNTLLAYFRSRGKIALAVAASGIASLLLPSGRTAHSRFNIPIDFSEKTACNIRKHTMLAELLKQTSIIIWDEAPMSDRRCFECLDRSLKDILDCEAKTFGGMSMLLGGDFRQTLPVSPKSTPSEIVSLTLPNSYLWPYFKLCKLSANMRLKDSSMSSKIELNASDFATWLVQVGDGRIGNMDTVDRINTKWIEIPRSLLIPPSENGLDSLINFVYGDIFQTNVSTSMLSGRAIVCPKNETIQHINDIVMRKIPGVSKIYESADSIEFNGKQTTEFNTFYPLEYLNGLTFPSIPAHSLLLKINTPIMLIRNINQKEGLCNGTRLMVSQLLSNVIEASIITGTSIGKKVFLPRIRFIHKAPDIPFTFIRKQFPVKVCYGMTINKSQVLTMSQTVTTVSNLHYGCPGTAIQLRILRMWTPQVRTQETWFLAVDRNGDAVQILGQRKDQGYLQSVLIPSKCYTIEKYACGIPDRYQKWLDNEVYIAAGMASSITSIQDTHTIPACWFTFITKKQIADYVDRHADFIGVFSKLIRCTKKNKEPYLLLILKNELGEDIAISLWKECTNIPSKFDAVGLENTVAPVVVAITSIKISTYDGSLRLGTSSASHLYINPPIPETPLLTDSFRTFSDSSIFFDIPTPLGDILQRGHPELLNKSFTTKAVITAYVFSDCWYQVQCPNCKIPAFKQGKSWFCPSDGIINAPTIMFKLSATLTDENNSIVALLSDNAAQDLFGSTADKLVPDDDINCRGQLPAIATTVQGIAKKMKLRITNTSTDTNIRFMITDIEKSNPQETAYPTTPAPHHRSPSKDSEKDCSSVPQHSRANVRRSLPFESQDTSNTKRKSARKIE</sequence>
<dbReference type="GO" id="GO:0016787">
    <property type="term" value="F:hydrolase activity"/>
    <property type="evidence" value="ECO:0007669"/>
    <property type="project" value="UniProtKB-KW"/>
</dbReference>
<dbReference type="GO" id="GO:0006281">
    <property type="term" value="P:DNA repair"/>
    <property type="evidence" value="ECO:0007669"/>
    <property type="project" value="UniProtKB-KW"/>
</dbReference>
<evidence type="ECO:0000256" key="1">
    <source>
        <dbReference type="RuleBase" id="RU363044"/>
    </source>
</evidence>
<dbReference type="GO" id="GO:0043139">
    <property type="term" value="F:5'-3' DNA helicase activity"/>
    <property type="evidence" value="ECO:0007669"/>
    <property type="project" value="UniProtKB-EC"/>
</dbReference>
<comment type="similarity">
    <text evidence="1">Belongs to the helicase family.</text>
</comment>
<feature type="domain" description="DNA helicase Pif1-like DEAD-box helicase" evidence="3">
    <location>
        <begin position="868"/>
        <end position="1085"/>
    </location>
</feature>
<evidence type="ECO:0000313" key="6">
    <source>
        <dbReference type="EMBL" id="CAI9285308.1"/>
    </source>
</evidence>
<evidence type="ECO:0000259" key="4">
    <source>
        <dbReference type="Pfam" id="PF14214"/>
    </source>
</evidence>
<dbReference type="SUPFAM" id="SSF52540">
    <property type="entry name" value="P-loop containing nucleoside triphosphate hydrolases"/>
    <property type="match status" value="2"/>
</dbReference>
<evidence type="ECO:0000259" key="3">
    <source>
        <dbReference type="Pfam" id="PF05970"/>
    </source>
</evidence>
<dbReference type="Pfam" id="PF14214">
    <property type="entry name" value="Helitron_like_N"/>
    <property type="match status" value="1"/>
</dbReference>
<feature type="domain" description="DNA helicase Pif1-like 2B" evidence="5">
    <location>
        <begin position="1186"/>
        <end position="1232"/>
    </location>
</feature>
<dbReference type="SUPFAM" id="SSF50249">
    <property type="entry name" value="Nucleic acid-binding proteins"/>
    <property type="match status" value="2"/>
</dbReference>
<dbReference type="EC" id="5.6.2.3" evidence="1"/>
<keyword evidence="1" id="KW-0547">Nucleotide-binding</keyword>
<dbReference type="Pfam" id="PF21530">
    <property type="entry name" value="Pif1_2B_dom"/>
    <property type="match status" value="1"/>
</dbReference>
<dbReference type="Gene3D" id="2.40.50.140">
    <property type="entry name" value="Nucleic acid-binding proteins"/>
    <property type="match status" value="2"/>
</dbReference>
<dbReference type="Gene3D" id="3.40.50.300">
    <property type="entry name" value="P-loop containing nucleotide triphosphate hydrolases"/>
    <property type="match status" value="1"/>
</dbReference>
<dbReference type="Pfam" id="PF05970">
    <property type="entry name" value="PIF1"/>
    <property type="match status" value="1"/>
</dbReference>
<name>A0AA35Z3N4_LACSI</name>
<dbReference type="InterPro" id="IPR012340">
    <property type="entry name" value="NA-bd_OB-fold"/>
</dbReference>
<evidence type="ECO:0000259" key="5">
    <source>
        <dbReference type="Pfam" id="PF21530"/>
    </source>
</evidence>
<comment type="cofactor">
    <cofactor evidence="1">
        <name>Mg(2+)</name>
        <dbReference type="ChEBI" id="CHEBI:18420"/>
    </cofactor>
</comment>
<keyword evidence="1" id="KW-0234">DNA repair</keyword>
<comment type="catalytic activity">
    <reaction evidence="1">
        <text>ATP + H2O = ADP + phosphate + H(+)</text>
        <dbReference type="Rhea" id="RHEA:13065"/>
        <dbReference type="ChEBI" id="CHEBI:15377"/>
        <dbReference type="ChEBI" id="CHEBI:15378"/>
        <dbReference type="ChEBI" id="CHEBI:30616"/>
        <dbReference type="ChEBI" id="CHEBI:43474"/>
        <dbReference type="ChEBI" id="CHEBI:456216"/>
        <dbReference type="EC" id="5.6.2.3"/>
    </reaction>
</comment>
<keyword evidence="1" id="KW-0227">DNA damage</keyword>
<gene>
    <name evidence="6" type="ORF">LSALG_LOCUS24784</name>
</gene>
<keyword evidence="7" id="KW-1185">Reference proteome</keyword>
<protein>
    <recommendedName>
        <fullName evidence="1">ATP-dependent DNA helicase</fullName>
        <ecNumber evidence="1">5.6.2.3</ecNumber>
    </recommendedName>
</protein>
<feature type="domain" description="Helitron helicase-like" evidence="4">
    <location>
        <begin position="310"/>
        <end position="477"/>
    </location>
</feature>
<dbReference type="InterPro" id="IPR027417">
    <property type="entry name" value="P-loop_NTPase"/>
</dbReference>
<dbReference type="Proteomes" id="UP001177003">
    <property type="component" value="Chromosome 5"/>
</dbReference>
<dbReference type="GO" id="GO:0006310">
    <property type="term" value="P:DNA recombination"/>
    <property type="evidence" value="ECO:0007669"/>
    <property type="project" value="UniProtKB-KW"/>
</dbReference>
<proteinExistence type="inferred from homology"/>
<dbReference type="GO" id="GO:0000723">
    <property type="term" value="P:telomere maintenance"/>
    <property type="evidence" value="ECO:0007669"/>
    <property type="project" value="InterPro"/>
</dbReference>
<reference evidence="6" key="1">
    <citation type="submission" date="2023-04" db="EMBL/GenBank/DDBJ databases">
        <authorList>
            <person name="Vijverberg K."/>
            <person name="Xiong W."/>
            <person name="Schranz E."/>
        </authorList>
    </citation>
    <scope>NUCLEOTIDE SEQUENCE</scope>
</reference>
<evidence type="ECO:0000313" key="7">
    <source>
        <dbReference type="Proteomes" id="UP001177003"/>
    </source>
</evidence>
<keyword evidence="1" id="KW-0233">DNA recombination</keyword>
<evidence type="ECO:0000256" key="2">
    <source>
        <dbReference type="SAM" id="MobiDB-lite"/>
    </source>
</evidence>
<dbReference type="EMBL" id="OX465081">
    <property type="protein sequence ID" value="CAI9285308.1"/>
    <property type="molecule type" value="Genomic_DNA"/>
</dbReference>
<dbReference type="GO" id="GO:0005524">
    <property type="term" value="F:ATP binding"/>
    <property type="evidence" value="ECO:0007669"/>
    <property type="project" value="UniProtKB-KW"/>
</dbReference>
<keyword evidence="1" id="KW-0067">ATP-binding</keyword>
<organism evidence="6 7">
    <name type="scientific">Lactuca saligna</name>
    <name type="common">Willowleaf lettuce</name>
    <dbReference type="NCBI Taxonomy" id="75948"/>
    <lineage>
        <taxon>Eukaryota</taxon>
        <taxon>Viridiplantae</taxon>
        <taxon>Streptophyta</taxon>
        <taxon>Embryophyta</taxon>
        <taxon>Tracheophyta</taxon>
        <taxon>Spermatophyta</taxon>
        <taxon>Magnoliopsida</taxon>
        <taxon>eudicotyledons</taxon>
        <taxon>Gunneridae</taxon>
        <taxon>Pentapetalae</taxon>
        <taxon>asterids</taxon>
        <taxon>campanulids</taxon>
        <taxon>Asterales</taxon>
        <taxon>Asteraceae</taxon>
        <taxon>Cichorioideae</taxon>
        <taxon>Cichorieae</taxon>
        <taxon>Lactucinae</taxon>
        <taxon>Lactuca</taxon>
    </lineage>
</organism>
<feature type="compositionally biased region" description="Basic residues" evidence="2">
    <location>
        <begin position="1739"/>
        <end position="1748"/>
    </location>
</feature>
<keyword evidence="1" id="KW-0378">Hydrolase</keyword>
<feature type="region of interest" description="Disordered" evidence="2">
    <location>
        <begin position="1685"/>
        <end position="1748"/>
    </location>
</feature>
<keyword evidence="1" id="KW-0347">Helicase</keyword>
<dbReference type="PANTHER" id="PTHR10492:SF96">
    <property type="entry name" value="ATP-DEPENDENT DNA HELICASE"/>
    <property type="match status" value="1"/>
</dbReference>
<dbReference type="InterPro" id="IPR025476">
    <property type="entry name" value="Helitron_helicase-like"/>
</dbReference>
<dbReference type="InterPro" id="IPR010285">
    <property type="entry name" value="DNA_helicase_pif1-like_DEAD"/>
</dbReference>
<accession>A0AA35Z3N4</accession>
<dbReference type="InterPro" id="IPR049163">
    <property type="entry name" value="Pif1-like_2B_dom"/>
</dbReference>
<dbReference type="PANTHER" id="PTHR10492">
    <property type="match status" value="1"/>
</dbReference>